<dbReference type="InterPro" id="IPR000867">
    <property type="entry name" value="IGFBP-like"/>
</dbReference>
<dbReference type="PROSITE" id="PS51323">
    <property type="entry name" value="IGFBP_N_2"/>
    <property type="match status" value="1"/>
</dbReference>
<organism evidence="14 15">
    <name type="scientific">Sciurus vulgaris</name>
    <name type="common">Eurasian red squirrel</name>
    <dbReference type="NCBI Taxonomy" id="55149"/>
    <lineage>
        <taxon>Eukaryota</taxon>
        <taxon>Metazoa</taxon>
        <taxon>Chordata</taxon>
        <taxon>Craniata</taxon>
        <taxon>Vertebrata</taxon>
        <taxon>Euteleostomi</taxon>
        <taxon>Mammalia</taxon>
        <taxon>Eutheria</taxon>
        <taxon>Euarchontoglires</taxon>
        <taxon>Glires</taxon>
        <taxon>Rodentia</taxon>
        <taxon>Sciuromorpha</taxon>
        <taxon>Sciuridae</taxon>
        <taxon>Sciurinae</taxon>
        <taxon>Sciurini</taxon>
        <taxon>Sciurus</taxon>
    </lineage>
</organism>
<gene>
    <name evidence="14" type="primary">IGFBP1</name>
</gene>
<evidence type="ECO:0000256" key="5">
    <source>
        <dbReference type="ARBA" id="ARBA00022729"/>
    </source>
</evidence>
<keyword evidence="3" id="KW-0964">Secreted</keyword>
<dbReference type="InterPro" id="IPR000716">
    <property type="entry name" value="Thyroglobulin_1"/>
</dbReference>
<dbReference type="InterPro" id="IPR017891">
    <property type="entry name" value="Insulin_GF-bd_Cys-rich_CS"/>
</dbReference>
<evidence type="ECO:0000256" key="9">
    <source>
        <dbReference type="PROSITE-ProRule" id="PRU00500"/>
    </source>
</evidence>
<dbReference type="SMART" id="SM00121">
    <property type="entry name" value="IB"/>
    <property type="match status" value="1"/>
</dbReference>
<reference evidence="14" key="1">
    <citation type="submission" date="2025-08" db="UniProtKB">
        <authorList>
            <consortium name="Ensembl"/>
        </authorList>
    </citation>
    <scope>IDENTIFICATION</scope>
</reference>
<comment type="subcellular location">
    <subcellularLocation>
        <location evidence="1">Secreted</location>
    </subcellularLocation>
</comment>
<keyword evidence="7" id="KW-0340">Growth factor binding</keyword>
<dbReference type="GO" id="GO:0031994">
    <property type="term" value="F:insulin-like growth factor I binding"/>
    <property type="evidence" value="ECO:0007669"/>
    <property type="project" value="TreeGrafter"/>
</dbReference>
<dbReference type="PANTHER" id="PTHR11551:SF6">
    <property type="entry name" value="INSULIN-LIKE GROWTH FACTOR-BINDING PROTEIN 1"/>
    <property type="match status" value="1"/>
</dbReference>
<name>A0A8D2CS55_SCIVU</name>
<dbReference type="PRINTS" id="PR01976">
    <property type="entry name" value="IGFBPFAMILY"/>
</dbReference>
<feature type="compositionally biased region" description="Low complexity" evidence="10">
    <location>
        <begin position="108"/>
        <end position="117"/>
    </location>
</feature>
<dbReference type="PANTHER" id="PTHR11551">
    <property type="entry name" value="INSULIN-LIKE GROWTH FACTOR BINDING PROTEIN"/>
    <property type="match status" value="1"/>
</dbReference>
<feature type="region of interest" description="Disordered" evidence="10">
    <location>
        <begin position="108"/>
        <end position="130"/>
    </location>
</feature>
<evidence type="ECO:0000256" key="4">
    <source>
        <dbReference type="ARBA" id="ARBA00022553"/>
    </source>
</evidence>
<comment type="caution">
    <text evidence="9">Lacks conserved residue(s) required for the propagation of feature annotation.</text>
</comment>
<dbReference type="InterPro" id="IPR022321">
    <property type="entry name" value="IGFBP_1-6_chordata"/>
</dbReference>
<dbReference type="Ensembl" id="ENSSVLT00005015590.1">
    <property type="protein sequence ID" value="ENSSVLP00005014096.1"/>
    <property type="gene ID" value="ENSSVLG00005011086.1"/>
</dbReference>
<evidence type="ECO:0000256" key="11">
    <source>
        <dbReference type="SAM" id="SignalP"/>
    </source>
</evidence>
<evidence type="ECO:0000256" key="3">
    <source>
        <dbReference type="ARBA" id="ARBA00022525"/>
    </source>
</evidence>
<dbReference type="PRINTS" id="PR01977">
    <property type="entry name" value="IGFBPFAMILY1"/>
</dbReference>
<dbReference type="OrthoDB" id="9926277at2759"/>
<feature type="signal peptide" evidence="11">
    <location>
        <begin position="1"/>
        <end position="25"/>
    </location>
</feature>
<evidence type="ECO:0000313" key="15">
    <source>
        <dbReference type="Proteomes" id="UP000694564"/>
    </source>
</evidence>
<dbReference type="SUPFAM" id="SSF57184">
    <property type="entry name" value="Growth factor receptor domain"/>
    <property type="match status" value="1"/>
</dbReference>
<dbReference type="SMART" id="SM00211">
    <property type="entry name" value="TY"/>
    <property type="match status" value="1"/>
</dbReference>
<keyword evidence="4" id="KW-0597">Phosphoprotein</keyword>
<keyword evidence="6" id="KW-1015">Disulfide bond</keyword>
<sequence length="223" mass="23762">MPEVPAAGPWPFLLLLALQVGAVASSTQPWHCAPCSPEKLALCLPVPSSCPELSRPAGCGCCPMCALPLGAACGVATARCARGLSCRALPGEPRPLHALTRGQGACVPEPATPAASAEEAKAPTVPERVPPESAEMTEEQLLESFHLMASSSEDQPILWNAINTYKSMRAREVADIKKWKCETSLDGEAGLCWCVYPWSGKRIPGSLEIRGDPNCHQYFNVKN</sequence>
<dbReference type="Proteomes" id="UP000694564">
    <property type="component" value="Chromosome 8"/>
</dbReference>
<dbReference type="AlphaFoldDB" id="A0A8D2CS55"/>
<dbReference type="SUPFAM" id="SSF57610">
    <property type="entry name" value="Thyroglobulin type-1 domain"/>
    <property type="match status" value="1"/>
</dbReference>
<feature type="chain" id="PRO_5034943634" description="Insulin-like growth factor-binding protein 1" evidence="11">
    <location>
        <begin position="26"/>
        <end position="223"/>
    </location>
</feature>
<dbReference type="FunFam" id="4.10.40.20:FF:000001">
    <property type="entry name" value="Insulin-like growth factor binding protein 5"/>
    <property type="match status" value="1"/>
</dbReference>
<evidence type="ECO:0000313" key="14">
    <source>
        <dbReference type="Ensembl" id="ENSSVLP00005014096.1"/>
    </source>
</evidence>
<dbReference type="Gene3D" id="4.10.800.10">
    <property type="entry name" value="Thyroglobulin type-1"/>
    <property type="match status" value="1"/>
</dbReference>
<proteinExistence type="predicted"/>
<comment type="subunit">
    <text evidence="8">Binds equally well IGF1 and IGF2. Interacts with integrin ITGA5:ITGB1. Interacts with VHL; this interaction inhibits HIF1A degradation.</text>
</comment>
<dbReference type="GO" id="GO:0005615">
    <property type="term" value="C:extracellular space"/>
    <property type="evidence" value="ECO:0007669"/>
    <property type="project" value="TreeGrafter"/>
</dbReference>
<dbReference type="CDD" id="cd00191">
    <property type="entry name" value="TY"/>
    <property type="match status" value="1"/>
</dbReference>
<evidence type="ECO:0000256" key="10">
    <source>
        <dbReference type="SAM" id="MobiDB-lite"/>
    </source>
</evidence>
<evidence type="ECO:0000256" key="6">
    <source>
        <dbReference type="ARBA" id="ARBA00023157"/>
    </source>
</evidence>
<evidence type="ECO:0000256" key="2">
    <source>
        <dbReference type="ARBA" id="ARBA00013675"/>
    </source>
</evidence>
<feature type="domain" description="Thyroglobulin type-1" evidence="12">
    <location>
        <begin position="180"/>
        <end position="215"/>
    </location>
</feature>
<dbReference type="PROSITE" id="PS00222">
    <property type="entry name" value="IGFBP_N_1"/>
    <property type="match status" value="1"/>
</dbReference>
<evidence type="ECO:0000256" key="1">
    <source>
        <dbReference type="ARBA" id="ARBA00004613"/>
    </source>
</evidence>
<accession>A0A8D2CS55</accession>
<dbReference type="PROSITE" id="PS51162">
    <property type="entry name" value="THYROGLOBULIN_1_2"/>
    <property type="match status" value="1"/>
</dbReference>
<dbReference type="Pfam" id="PF00086">
    <property type="entry name" value="Thyroglobulin_1"/>
    <property type="match status" value="1"/>
</dbReference>
<feature type="domain" description="IGFBP N-terminal" evidence="13">
    <location>
        <begin position="28"/>
        <end position="109"/>
    </location>
</feature>
<dbReference type="InterPro" id="IPR022322">
    <property type="entry name" value="IGFBP1"/>
</dbReference>
<evidence type="ECO:0000256" key="7">
    <source>
        <dbReference type="ARBA" id="ARBA00023183"/>
    </source>
</evidence>
<reference evidence="14" key="2">
    <citation type="submission" date="2025-09" db="UniProtKB">
        <authorList>
            <consortium name="Ensembl"/>
        </authorList>
    </citation>
    <scope>IDENTIFICATION</scope>
</reference>
<protein>
    <recommendedName>
        <fullName evidence="2">Insulin-like growth factor-binding protein 1</fullName>
    </recommendedName>
</protein>
<keyword evidence="5 11" id="KW-0732">Signal</keyword>
<keyword evidence="15" id="KW-1185">Reference proteome</keyword>
<evidence type="ECO:0000259" key="12">
    <source>
        <dbReference type="PROSITE" id="PS51162"/>
    </source>
</evidence>
<evidence type="ECO:0000256" key="8">
    <source>
        <dbReference type="ARBA" id="ARBA00049694"/>
    </source>
</evidence>
<dbReference type="GeneTree" id="ENSGT00940000157394"/>
<dbReference type="GO" id="GO:0043567">
    <property type="term" value="P:regulation of insulin-like growth factor receptor signaling pathway"/>
    <property type="evidence" value="ECO:0007669"/>
    <property type="project" value="TreeGrafter"/>
</dbReference>
<evidence type="ECO:0000259" key="13">
    <source>
        <dbReference type="PROSITE" id="PS51323"/>
    </source>
</evidence>
<dbReference type="Pfam" id="PF00219">
    <property type="entry name" value="IGFBP"/>
    <property type="match status" value="1"/>
</dbReference>
<dbReference type="Gene3D" id="4.10.40.20">
    <property type="match status" value="1"/>
</dbReference>
<dbReference type="InterPro" id="IPR036857">
    <property type="entry name" value="Thyroglobulin_1_sf"/>
</dbReference>
<dbReference type="InterPro" id="IPR009030">
    <property type="entry name" value="Growth_fac_rcpt_cys_sf"/>
</dbReference>
<dbReference type="GO" id="GO:0031995">
    <property type="term" value="F:insulin-like growth factor II binding"/>
    <property type="evidence" value="ECO:0007669"/>
    <property type="project" value="TreeGrafter"/>
</dbReference>